<reference evidence="1" key="1">
    <citation type="submission" date="2021-06" db="EMBL/GenBank/DDBJ databases">
        <authorList>
            <person name="Hodson N. C."/>
            <person name="Mongue J. A."/>
            <person name="Jaron S. K."/>
        </authorList>
    </citation>
    <scope>NUCLEOTIDE SEQUENCE</scope>
</reference>
<dbReference type="Proteomes" id="UP000708208">
    <property type="component" value="Unassembled WGS sequence"/>
</dbReference>
<name>A0A8J2PCA8_9HEXA</name>
<evidence type="ECO:0000313" key="2">
    <source>
        <dbReference type="Proteomes" id="UP000708208"/>
    </source>
</evidence>
<organism evidence="1 2">
    <name type="scientific">Allacma fusca</name>
    <dbReference type="NCBI Taxonomy" id="39272"/>
    <lineage>
        <taxon>Eukaryota</taxon>
        <taxon>Metazoa</taxon>
        <taxon>Ecdysozoa</taxon>
        <taxon>Arthropoda</taxon>
        <taxon>Hexapoda</taxon>
        <taxon>Collembola</taxon>
        <taxon>Symphypleona</taxon>
        <taxon>Sminthuridae</taxon>
        <taxon>Allacma</taxon>
    </lineage>
</organism>
<dbReference type="AlphaFoldDB" id="A0A8J2PCA8"/>
<dbReference type="EMBL" id="CAJVCH010405184">
    <property type="protein sequence ID" value="CAG7817842.1"/>
    <property type="molecule type" value="Genomic_DNA"/>
</dbReference>
<protein>
    <submittedName>
        <fullName evidence="1">Uncharacterized protein</fullName>
    </submittedName>
</protein>
<proteinExistence type="predicted"/>
<sequence>MGGGRHCGNKGHHMIPAPLDYLMSVSKFENLEHKRAIDPGDTLERFEEFQKLLKMVKIEKENDTKGQCSSIS</sequence>
<keyword evidence="2" id="KW-1185">Reference proteome</keyword>
<evidence type="ECO:0000313" key="1">
    <source>
        <dbReference type="EMBL" id="CAG7817842.1"/>
    </source>
</evidence>
<accession>A0A8J2PCA8</accession>
<gene>
    <name evidence="1" type="ORF">AFUS01_LOCUS28383</name>
</gene>
<comment type="caution">
    <text evidence="1">The sequence shown here is derived from an EMBL/GenBank/DDBJ whole genome shotgun (WGS) entry which is preliminary data.</text>
</comment>